<feature type="coiled-coil region" evidence="3">
    <location>
        <begin position="125"/>
        <end position="278"/>
    </location>
</feature>
<dbReference type="GeneID" id="115822648"/>
<feature type="compositionally biased region" description="Polar residues" evidence="4">
    <location>
        <begin position="749"/>
        <end position="770"/>
    </location>
</feature>
<dbReference type="Gene3D" id="1.20.5.4090">
    <property type="match status" value="1"/>
</dbReference>
<feature type="compositionally biased region" description="Polar residues" evidence="4">
    <location>
        <begin position="1187"/>
        <end position="1198"/>
    </location>
</feature>
<dbReference type="InParanoid" id="A0A6J2WDL7"/>
<feature type="compositionally biased region" description="Basic and acidic residues" evidence="4">
    <location>
        <begin position="330"/>
        <end position="349"/>
    </location>
</feature>
<comment type="similarity">
    <text evidence="1">Belongs to the LRRFIP family.</text>
</comment>
<organism evidence="5 6">
    <name type="scientific">Chanos chanos</name>
    <name type="common">Milkfish</name>
    <name type="synonym">Mugil chanos</name>
    <dbReference type="NCBI Taxonomy" id="29144"/>
    <lineage>
        <taxon>Eukaryota</taxon>
        <taxon>Metazoa</taxon>
        <taxon>Chordata</taxon>
        <taxon>Craniata</taxon>
        <taxon>Vertebrata</taxon>
        <taxon>Euteleostomi</taxon>
        <taxon>Actinopterygii</taxon>
        <taxon>Neopterygii</taxon>
        <taxon>Teleostei</taxon>
        <taxon>Ostariophysi</taxon>
        <taxon>Gonorynchiformes</taxon>
        <taxon>Chanidae</taxon>
        <taxon>Chanos</taxon>
    </lineage>
</organism>
<feature type="compositionally biased region" description="Basic and acidic residues" evidence="4">
    <location>
        <begin position="862"/>
        <end position="872"/>
    </location>
</feature>
<feature type="compositionally biased region" description="Basic and acidic residues" evidence="4">
    <location>
        <begin position="75"/>
        <end position="90"/>
    </location>
</feature>
<feature type="compositionally biased region" description="Low complexity" evidence="4">
    <location>
        <begin position="91"/>
        <end position="117"/>
    </location>
</feature>
<dbReference type="InterPro" id="IPR019139">
    <property type="entry name" value="LRRFIP1/2"/>
</dbReference>
<feature type="compositionally biased region" description="Low complexity" evidence="4">
    <location>
        <begin position="685"/>
        <end position="694"/>
    </location>
</feature>
<evidence type="ECO:0000256" key="1">
    <source>
        <dbReference type="ARBA" id="ARBA00008275"/>
    </source>
</evidence>
<feature type="compositionally biased region" description="Basic and acidic residues" evidence="4">
    <location>
        <begin position="417"/>
        <end position="451"/>
    </location>
</feature>
<dbReference type="RefSeq" id="XP_030642418.1">
    <property type="nucleotide sequence ID" value="XM_030786558.1"/>
</dbReference>
<feature type="compositionally biased region" description="Basic residues" evidence="4">
    <location>
        <begin position="520"/>
        <end position="533"/>
    </location>
</feature>
<feature type="compositionally biased region" description="Basic and acidic residues" evidence="4">
    <location>
        <begin position="1159"/>
        <end position="1185"/>
    </location>
</feature>
<evidence type="ECO:0000313" key="5">
    <source>
        <dbReference type="Proteomes" id="UP000504632"/>
    </source>
</evidence>
<evidence type="ECO:0000256" key="3">
    <source>
        <dbReference type="SAM" id="Coils"/>
    </source>
</evidence>
<feature type="compositionally biased region" description="Acidic residues" evidence="4">
    <location>
        <begin position="1067"/>
        <end position="1096"/>
    </location>
</feature>
<evidence type="ECO:0000256" key="2">
    <source>
        <dbReference type="ARBA" id="ARBA00023054"/>
    </source>
</evidence>
<feature type="compositionally biased region" description="Polar residues" evidence="4">
    <location>
        <begin position="848"/>
        <end position="858"/>
    </location>
</feature>
<protein>
    <submittedName>
        <fullName evidence="6">Leucine-rich repeat flightless-interacting protein 1</fullName>
    </submittedName>
</protein>
<feature type="compositionally biased region" description="Acidic residues" evidence="4">
    <location>
        <begin position="1146"/>
        <end position="1158"/>
    </location>
</feature>
<feature type="compositionally biased region" description="Polar residues" evidence="4">
    <location>
        <begin position="674"/>
        <end position="683"/>
    </location>
</feature>
<feature type="region of interest" description="Disordered" evidence="4">
    <location>
        <begin position="1390"/>
        <end position="1412"/>
    </location>
</feature>
<feature type="region of interest" description="Disordered" evidence="4">
    <location>
        <begin position="53"/>
        <end position="119"/>
    </location>
</feature>
<sequence length="1412" mass="154426">MGTQGPGRKRIPNRNGMTAEEDALNIIAREAEARLAAKRAARAEAREIRMKELERQQKEVSDDDERMSVGSRSSFRVDDKLDRDYMEKGSSRASTLSAATLASLGGTSSRRGSGDTSITADTEASIREIKEIHELKDQIQDVEAKYMQSLKEVKDSLSEVEEKYRKAMVSNAQLDNEKSNLIYQVDTLKDSLMELEELLAETRREYEERTKELEREKHAHGILQFQFNDLKETLKQSEELLTALERQKEYSDAIRNERDELRDEVVQLKDILKVLDCKHGIVLGPDLTTNGDIGETDGSAGTDQSGQNSQTSSSEVREGTSILGTQKLRPGKDEKLMAGTEEQDHQPKELDEDENGKEPTPVCEVVHAGASEDGVNPDKSENDIEEPQTNEMTVHDSEVQEVSTGSDVCITAEGEADLGKTEADRIGSEHLDVQSEKPVEAAEQNHTESTKVSEVTEENKAVESEVNVGSSEVVAEAPEVTKTEGDQPGEDVCADPSKQKAGGSQKEIKASLPQDGSASGKKKKKKKKKQKQKHGSDKEEGVAKVEEKREESLIEDEQEQSLVCTSEMNLESDNVEPNKETQEEVESEVNPKETAVAESNGEGKVDVKPGVETMDSEKLKCTNLMSADDAGDSLEAVADVSPPVEQTEPTAVLDDPANTTESKASTDIPPGSDEYQSSPSDLTCNPPTTSSSNTQTDHDESHPVTDDTNSVTPRDSENLTTTEVSESITGADSPVDTVGSSPGHDAASSEPTESTENCMDSSESTSNLDSIKNVEEEKDEKGEPQVVEHSEESGKTEADLESQTTDPEGCVSPDMDVSAALVQEQLDSSDVKEGEEKEQEKAEPVLTDTCQTPPSCTENCEDAEKASQEKVIGDCTDIECGDPAEDDPSDAKTQQEDLAECTESSQENTISDSHLDTPEKDTESQREEENANPAQPQEVTESLPSSLCVEDADSSVKDNSVEVHDDQEPSKDNEEVESSKGDDMDLATSTDVSITSPLDQPNEGMAGSTEKLDEGNRTQQEHEQSDSSQEMIPQHDDEEEELAGNQNCLKRDDSVELMHQQPAVEEEKADDEDDGYGDDDDDEDEGASFDFDEADLEALKNVDGPSKDLTESTVEQDQIPTDHEQSSAPQEEGSLESLKPAVPDPGLDDQQDTDEKEGDGEPKQLDVQENDDRTTEKKECAEPEPARSSQELNSSQPGTVEKGEQVISSAARKGSEVAEDSGGQKLEGEPENIKTASRKGSKGKGKGKGKEDCKMSYTEIRLRKLVDERESLIEQVKRLKGQLEQKKQTPGAEGGPSPDGEVLENGTDPNIMEMQRDANRQITDLKFKLAKAEQDVTALEQNVTRLEGQVTRYKSASENAEKVEDEIKAEKRKLQRELRSALDKIEELEASNSHLSKRLEKMKSTRGAAVTP</sequence>
<keyword evidence="5" id="KW-1185">Reference proteome</keyword>
<dbReference type="OrthoDB" id="10028421at2759"/>
<feature type="compositionally biased region" description="Polar residues" evidence="4">
    <location>
        <begin position="560"/>
        <end position="572"/>
    </location>
</feature>
<feature type="compositionally biased region" description="Basic and acidic residues" evidence="4">
    <location>
        <begin position="1010"/>
        <end position="1025"/>
    </location>
</feature>
<keyword evidence="2 3" id="KW-0175">Coiled coil</keyword>
<feature type="compositionally biased region" description="Polar residues" evidence="4">
    <location>
        <begin position="902"/>
        <end position="912"/>
    </location>
</feature>
<feature type="compositionally biased region" description="Basic and acidic residues" evidence="4">
    <location>
        <begin position="1248"/>
        <end position="1257"/>
    </location>
</feature>
<feature type="region of interest" description="Disordered" evidence="4">
    <location>
        <begin position="1279"/>
        <end position="1308"/>
    </location>
</feature>
<name>A0A6J2WDL7_CHACN</name>
<feature type="compositionally biased region" description="Basic and acidic residues" evidence="4">
    <location>
        <begin position="601"/>
        <end position="620"/>
    </location>
</feature>
<feature type="compositionally biased region" description="Low complexity" evidence="4">
    <location>
        <begin position="464"/>
        <end position="477"/>
    </location>
</feature>
<feature type="compositionally biased region" description="Polar residues" evidence="4">
    <location>
        <begin position="706"/>
        <end position="730"/>
    </location>
</feature>
<feature type="compositionally biased region" description="Basic and acidic residues" evidence="4">
    <location>
        <begin position="696"/>
        <end position="705"/>
    </location>
</feature>
<dbReference type="GO" id="GO:0000978">
    <property type="term" value="F:RNA polymerase II cis-regulatory region sequence-specific DNA binding"/>
    <property type="evidence" value="ECO:0007669"/>
    <property type="project" value="TreeGrafter"/>
</dbReference>
<evidence type="ECO:0000256" key="4">
    <source>
        <dbReference type="SAM" id="MobiDB-lite"/>
    </source>
</evidence>
<feature type="compositionally biased region" description="Basic and acidic residues" evidence="4">
    <location>
        <begin position="954"/>
        <end position="983"/>
    </location>
</feature>
<feature type="compositionally biased region" description="Basic and acidic residues" evidence="4">
    <location>
        <begin position="913"/>
        <end position="929"/>
    </location>
</feature>
<accession>A0A6J2WDL7</accession>
<feature type="compositionally biased region" description="Polar residues" evidence="4">
    <location>
        <begin position="299"/>
        <end position="314"/>
    </location>
</feature>
<dbReference type="Proteomes" id="UP000504632">
    <property type="component" value="Chromosome 10"/>
</dbReference>
<dbReference type="PANTHER" id="PTHR19212">
    <property type="entry name" value="LEUCINE RICH REPEAT IN FLII INTERACTING PROTEIN"/>
    <property type="match status" value="1"/>
</dbReference>
<feature type="region of interest" description="Disordered" evidence="4">
    <location>
        <begin position="284"/>
        <end position="1257"/>
    </location>
</feature>
<proteinExistence type="inferred from homology"/>
<feature type="compositionally biased region" description="Basic and acidic residues" evidence="4">
    <location>
        <begin position="829"/>
        <end position="843"/>
    </location>
</feature>
<dbReference type="CTD" id="407677"/>
<dbReference type="Pfam" id="PF09738">
    <property type="entry name" value="LRRFIP"/>
    <property type="match status" value="2"/>
</dbReference>
<reference evidence="6" key="1">
    <citation type="submission" date="2025-08" db="UniProtKB">
        <authorList>
            <consortium name="RefSeq"/>
        </authorList>
    </citation>
    <scope>IDENTIFICATION</scope>
</reference>
<feature type="compositionally biased region" description="Polar residues" evidence="4">
    <location>
        <begin position="932"/>
        <end position="945"/>
    </location>
</feature>
<feature type="compositionally biased region" description="Polar residues" evidence="4">
    <location>
        <begin position="987"/>
        <end position="999"/>
    </location>
</feature>
<dbReference type="GO" id="GO:0000981">
    <property type="term" value="F:DNA-binding transcription factor activity, RNA polymerase II-specific"/>
    <property type="evidence" value="ECO:0007669"/>
    <property type="project" value="TreeGrafter"/>
</dbReference>
<evidence type="ECO:0000313" key="6">
    <source>
        <dbReference type="RefSeq" id="XP_030642418.1"/>
    </source>
</evidence>
<feature type="compositionally biased region" description="Acidic residues" evidence="4">
    <location>
        <begin position="876"/>
        <end position="888"/>
    </location>
</feature>
<feature type="compositionally biased region" description="Basic and acidic residues" evidence="4">
    <location>
        <begin position="534"/>
        <end position="552"/>
    </location>
</feature>
<feature type="compositionally biased region" description="Basic residues" evidence="4">
    <location>
        <begin position="1236"/>
        <end position="1247"/>
    </location>
</feature>
<feature type="compositionally biased region" description="Basic and acidic residues" evidence="4">
    <location>
        <begin position="1097"/>
        <end position="1110"/>
    </location>
</feature>
<dbReference type="PANTHER" id="PTHR19212:SF5">
    <property type="entry name" value="LEUCINE-RICH REPEAT FLIGHTLESS-INTERACTING PROTEIN 1"/>
    <property type="match status" value="1"/>
</dbReference>
<gene>
    <name evidence="6" type="primary">lrrfip1a</name>
</gene>
<feature type="compositionally biased region" description="Basic and acidic residues" evidence="4">
    <location>
        <begin position="772"/>
        <end position="798"/>
    </location>
</feature>